<feature type="transmembrane region" description="Helical" evidence="1">
    <location>
        <begin position="266"/>
        <end position="288"/>
    </location>
</feature>
<dbReference type="InterPro" id="IPR002523">
    <property type="entry name" value="MgTranspt_CorA/ZnTranspt_ZntB"/>
</dbReference>
<evidence type="ECO:0000313" key="3">
    <source>
        <dbReference type="Proteomes" id="UP001586593"/>
    </source>
</evidence>
<dbReference type="Gene3D" id="1.20.58.340">
    <property type="entry name" value="Magnesium transport protein CorA, transmembrane region"/>
    <property type="match status" value="1"/>
</dbReference>
<organism evidence="2 3">
    <name type="scientific">Phialemonium thermophilum</name>
    <dbReference type="NCBI Taxonomy" id="223376"/>
    <lineage>
        <taxon>Eukaryota</taxon>
        <taxon>Fungi</taxon>
        <taxon>Dikarya</taxon>
        <taxon>Ascomycota</taxon>
        <taxon>Pezizomycotina</taxon>
        <taxon>Sordariomycetes</taxon>
        <taxon>Sordariomycetidae</taxon>
        <taxon>Cephalothecales</taxon>
        <taxon>Cephalothecaceae</taxon>
        <taxon>Phialemonium</taxon>
    </lineage>
</organism>
<dbReference type="Proteomes" id="UP001586593">
    <property type="component" value="Unassembled WGS sequence"/>
</dbReference>
<feature type="transmembrane region" description="Helical" evidence="1">
    <location>
        <begin position="308"/>
        <end position="328"/>
    </location>
</feature>
<name>A0ABR3X320_9PEZI</name>
<evidence type="ECO:0000256" key="1">
    <source>
        <dbReference type="SAM" id="Phobius"/>
    </source>
</evidence>
<protein>
    <submittedName>
        <fullName evidence="2">Uncharacterized protein</fullName>
    </submittedName>
</protein>
<reference evidence="2 3" key="1">
    <citation type="journal article" date="2024" name="Commun. Biol.">
        <title>Comparative genomic analysis of thermophilic fungi reveals convergent evolutionary adaptations and gene losses.</title>
        <authorList>
            <person name="Steindorff A.S."/>
            <person name="Aguilar-Pontes M.V."/>
            <person name="Robinson A.J."/>
            <person name="Andreopoulos B."/>
            <person name="LaButti K."/>
            <person name="Kuo A."/>
            <person name="Mondo S."/>
            <person name="Riley R."/>
            <person name="Otillar R."/>
            <person name="Haridas S."/>
            <person name="Lipzen A."/>
            <person name="Grimwood J."/>
            <person name="Schmutz J."/>
            <person name="Clum A."/>
            <person name="Reid I.D."/>
            <person name="Moisan M.C."/>
            <person name="Butler G."/>
            <person name="Nguyen T.T.M."/>
            <person name="Dewar K."/>
            <person name="Conant G."/>
            <person name="Drula E."/>
            <person name="Henrissat B."/>
            <person name="Hansel C."/>
            <person name="Singer S."/>
            <person name="Hutchinson M.I."/>
            <person name="de Vries R.P."/>
            <person name="Natvig D.O."/>
            <person name="Powell A.J."/>
            <person name="Tsang A."/>
            <person name="Grigoriev I.V."/>
        </authorList>
    </citation>
    <scope>NUCLEOTIDE SEQUENCE [LARGE SCALE GENOMIC DNA]</scope>
    <source>
        <strain evidence="2 3">ATCC 24622</strain>
    </source>
</reference>
<dbReference type="Pfam" id="PF01544">
    <property type="entry name" value="CorA"/>
    <property type="match status" value="1"/>
</dbReference>
<keyword evidence="1" id="KW-1133">Transmembrane helix</keyword>
<evidence type="ECO:0000313" key="2">
    <source>
        <dbReference type="EMBL" id="KAL1870019.1"/>
    </source>
</evidence>
<keyword evidence="3" id="KW-1185">Reference proteome</keyword>
<comment type="caution">
    <text evidence="2">The sequence shown here is derived from an EMBL/GenBank/DDBJ whole genome shotgun (WGS) entry which is preliminary data.</text>
</comment>
<accession>A0ABR3X320</accession>
<sequence length="367" mass="42312">MSKEDAVVLQYHIHWLKFVPLPEVRDERPWSSNLGIVLDRQTTVFTGPKEFISLREQVLSVSVAQPVSRFSPYYIAILSDGKRDDHDFVDRATWQSYGLSPCTKGTGILQFIAILRRSVRQWQEGWKSTLDNIDRVVGVTLREIGDEEIWQDLMFDTSFKLSKSYFQILQVLRIIDEWVEQSVWDLRRFSEQWISKSRAGRDYSQLELDSLRKDFEKLVADMGASAQQIQERAHRKTEEIKSLRDGLFNATSLREATRGMAMNRAIYVFTIVTVLYTPVGFLATFWALPFLNQPGHDGTVQEPKAFRNTFIIIPLLTYVLCVAAAWYFGSKTAGKLTSEAKTAWRLLRAYFSRMRNKIKAGSRGGEE</sequence>
<dbReference type="EMBL" id="JAZHXJ010000182">
    <property type="protein sequence ID" value="KAL1870019.1"/>
    <property type="molecule type" value="Genomic_DNA"/>
</dbReference>
<gene>
    <name evidence="2" type="ORF">VTK73DRAFT_2828</name>
</gene>
<keyword evidence="1" id="KW-0472">Membrane</keyword>
<keyword evidence="1" id="KW-0812">Transmembrane</keyword>
<proteinExistence type="predicted"/>